<keyword evidence="2" id="KW-1185">Reference proteome</keyword>
<dbReference type="PANTHER" id="PTHR33986:SF15">
    <property type="entry name" value="MITOCHONDRIAL FISSION PROTEIN ELM1"/>
    <property type="match status" value="1"/>
</dbReference>
<dbReference type="Proteomes" id="UP001597102">
    <property type="component" value="Unassembled WGS sequence"/>
</dbReference>
<dbReference type="InterPro" id="IPR009367">
    <property type="entry name" value="Elm1-like"/>
</dbReference>
<proteinExistence type="predicted"/>
<name>A0ABW3J8X2_9HYPH</name>
<organism evidence="1 2">
    <name type="scientific">Methyloligella solikamskensis</name>
    <dbReference type="NCBI Taxonomy" id="1177756"/>
    <lineage>
        <taxon>Bacteria</taxon>
        <taxon>Pseudomonadati</taxon>
        <taxon>Pseudomonadota</taxon>
        <taxon>Alphaproteobacteria</taxon>
        <taxon>Hyphomicrobiales</taxon>
        <taxon>Hyphomicrobiaceae</taxon>
        <taxon>Methyloligella</taxon>
    </lineage>
</organism>
<reference evidence="2" key="1">
    <citation type="journal article" date="2019" name="Int. J. Syst. Evol. Microbiol.">
        <title>The Global Catalogue of Microorganisms (GCM) 10K type strain sequencing project: providing services to taxonomists for standard genome sequencing and annotation.</title>
        <authorList>
            <consortium name="The Broad Institute Genomics Platform"/>
            <consortium name="The Broad Institute Genome Sequencing Center for Infectious Disease"/>
            <person name="Wu L."/>
            <person name="Ma J."/>
        </authorList>
    </citation>
    <scope>NUCLEOTIDE SEQUENCE [LARGE SCALE GENOMIC DNA]</scope>
    <source>
        <strain evidence="2">CCUG 61697</strain>
    </source>
</reference>
<dbReference type="Pfam" id="PF06258">
    <property type="entry name" value="Mito_fiss_Elm1"/>
    <property type="match status" value="1"/>
</dbReference>
<dbReference type="EMBL" id="JBHTJO010000001">
    <property type="protein sequence ID" value="MFD0986731.1"/>
    <property type="molecule type" value="Genomic_DNA"/>
</dbReference>
<dbReference type="RefSeq" id="WP_379087401.1">
    <property type="nucleotide sequence ID" value="NZ_JBHTJO010000001.1"/>
</dbReference>
<gene>
    <name evidence="1" type="ORF">ACFQ2F_06430</name>
</gene>
<protein>
    <submittedName>
        <fullName evidence="1">Mitochondrial fission ELM1 family protein</fullName>
    </submittedName>
</protein>
<dbReference type="PANTHER" id="PTHR33986">
    <property type="entry name" value="OS02G0535700 PROTEIN"/>
    <property type="match status" value="1"/>
</dbReference>
<evidence type="ECO:0000313" key="2">
    <source>
        <dbReference type="Proteomes" id="UP001597102"/>
    </source>
</evidence>
<accession>A0ABW3J8X2</accession>
<evidence type="ECO:0000313" key="1">
    <source>
        <dbReference type="EMBL" id="MFD0986731.1"/>
    </source>
</evidence>
<comment type="caution">
    <text evidence="1">The sequence shown here is derived from an EMBL/GenBank/DDBJ whole genome shotgun (WGS) entry which is preliminary data.</text>
</comment>
<sequence length="331" mass="35434">MNHSGNFSEDPAGSAPAATWVITDGAAGTRAQGLALAEAVGLPYRLHELRQVRLPLPPSLQRFLPAPLLLREAELDPPLSGAWPRLVISVGKRSAPIALAVKRASGATFAVHIHDPKLPLRLFDLVAIPEHDGVTGQNVIPTHGSLHAVTEEKLADAAKRFAQKLDSLPQPRIAVLLGGKSNAFDFPVKTGQTLGRKLSGLAKEFGGSLLVTPSYRTPPDAFAALKDEIDQVPAFVYDGEGENPYLAFLAAADAIVVTEDSVNMVTEAAGTGKPVYVEALPGKSKRLGRFHLKMREDGITRIFEGTLETWSYPPVRDTDKVAARVREALGV</sequence>